<dbReference type="AlphaFoldDB" id="A0A0K9Q0I5"/>
<reference evidence="3" key="1">
    <citation type="journal article" date="2016" name="Nature">
        <title>The genome of the seagrass Zostera marina reveals angiosperm adaptation to the sea.</title>
        <authorList>
            <person name="Olsen J.L."/>
            <person name="Rouze P."/>
            <person name="Verhelst B."/>
            <person name="Lin Y.-C."/>
            <person name="Bayer T."/>
            <person name="Collen J."/>
            <person name="Dattolo E."/>
            <person name="De Paoli E."/>
            <person name="Dittami S."/>
            <person name="Maumus F."/>
            <person name="Michel G."/>
            <person name="Kersting A."/>
            <person name="Lauritano C."/>
            <person name="Lohaus R."/>
            <person name="Toepel M."/>
            <person name="Tonon T."/>
            <person name="Vanneste K."/>
            <person name="Amirebrahimi M."/>
            <person name="Brakel J."/>
            <person name="Bostroem C."/>
            <person name="Chovatia M."/>
            <person name="Grimwood J."/>
            <person name="Jenkins J.W."/>
            <person name="Jueterbock A."/>
            <person name="Mraz A."/>
            <person name="Stam W.T."/>
            <person name="Tice H."/>
            <person name="Bornberg-Bauer E."/>
            <person name="Green P.J."/>
            <person name="Pearson G.A."/>
            <person name="Procaccini G."/>
            <person name="Duarte C.M."/>
            <person name="Schmutz J."/>
            <person name="Reusch T.B.H."/>
            <person name="Van de Peer Y."/>
        </authorList>
    </citation>
    <scope>NUCLEOTIDE SEQUENCE [LARGE SCALE GENOMIC DNA]</scope>
    <source>
        <strain evidence="3">cv. Finnish</strain>
    </source>
</reference>
<name>A0A0K9Q0I5_ZOSMR</name>
<keyword evidence="1" id="KW-0472">Membrane</keyword>
<evidence type="ECO:0000256" key="1">
    <source>
        <dbReference type="SAM" id="Phobius"/>
    </source>
</evidence>
<keyword evidence="1" id="KW-1133">Transmembrane helix</keyword>
<proteinExistence type="predicted"/>
<dbReference type="EMBL" id="LFYR01000244">
    <property type="protein sequence ID" value="KMZ74801.1"/>
    <property type="molecule type" value="Genomic_DNA"/>
</dbReference>
<gene>
    <name evidence="2" type="ORF">ZOSMA_122G00690</name>
</gene>
<feature type="transmembrane region" description="Helical" evidence="1">
    <location>
        <begin position="443"/>
        <end position="463"/>
    </location>
</feature>
<keyword evidence="1" id="KW-0812">Transmembrane</keyword>
<dbReference type="PANTHER" id="PTHR31549">
    <property type="entry name" value="PROTEIN, PUTATIVE (DUF247)-RELATED-RELATED"/>
    <property type="match status" value="1"/>
</dbReference>
<comment type="caution">
    <text evidence="2">The sequence shown here is derived from an EMBL/GenBank/DDBJ whole genome shotgun (WGS) entry which is preliminary data.</text>
</comment>
<dbReference type="OMA" id="TWEVEME"/>
<dbReference type="InterPro" id="IPR004158">
    <property type="entry name" value="DUF247_pln"/>
</dbReference>
<evidence type="ECO:0000313" key="2">
    <source>
        <dbReference type="EMBL" id="KMZ74801.1"/>
    </source>
</evidence>
<dbReference type="Proteomes" id="UP000036987">
    <property type="component" value="Unassembled WGS sequence"/>
</dbReference>
<keyword evidence="3" id="KW-1185">Reference proteome</keyword>
<sequence>MEFMSAALGEDSVKESFLDRFKHHSKFLWNKQSIYRVPSSMRDLNNRAYQPQVVSIGPYHNGNSQLEAMEEHKYRALQHFLSRAYNISVEELVAHFKNDDKFMEKVMDSYTQPIDPQWWDSNASTLLTVLDGCFLFELLLSSTSAYTCGGADSSAPMWCYGHDDPIFGVHAERQNIVPYVKLDMLLVENQIPLIILERLAKIAELEVNWNDLIRSFYGCRIEDRSSIDPLGLHVLDVYRKGRIFSGEYTGWTSPKAAKELENHGIRFKRSLGGGSGDGVAGIGGFKDVSFETTTKKRGIDGKLNKENPKVDSQIATHGDLYLPFLTIDEATEPILLNLMAFERLHLGKEARDMTVTQYVFLMNSLIRSEADVRCLRRNSILSSSPERSDGAVTKLFADITSNLVVDDVRGVGTMNEVVRQLCNRRLNSFKASWANQFGLDKRMWIFVSLMAYGLTFALINTIMNKPGI</sequence>
<dbReference type="Pfam" id="PF03140">
    <property type="entry name" value="DUF247"/>
    <property type="match status" value="1"/>
</dbReference>
<dbReference type="PANTHER" id="PTHR31549:SF80">
    <property type="entry name" value="OS12G0481000 PROTEIN"/>
    <property type="match status" value="1"/>
</dbReference>
<protein>
    <submittedName>
        <fullName evidence="2">Uncharacterized protein</fullName>
    </submittedName>
</protein>
<evidence type="ECO:0000313" key="3">
    <source>
        <dbReference type="Proteomes" id="UP000036987"/>
    </source>
</evidence>
<organism evidence="2 3">
    <name type="scientific">Zostera marina</name>
    <name type="common">Eelgrass</name>
    <dbReference type="NCBI Taxonomy" id="29655"/>
    <lineage>
        <taxon>Eukaryota</taxon>
        <taxon>Viridiplantae</taxon>
        <taxon>Streptophyta</taxon>
        <taxon>Embryophyta</taxon>
        <taxon>Tracheophyta</taxon>
        <taxon>Spermatophyta</taxon>
        <taxon>Magnoliopsida</taxon>
        <taxon>Liliopsida</taxon>
        <taxon>Zosteraceae</taxon>
        <taxon>Zostera</taxon>
    </lineage>
</organism>
<accession>A0A0K9Q0I5</accession>